<keyword evidence="3" id="KW-1185">Reference proteome</keyword>
<gene>
    <name evidence="2" type="ORF">CWI38_0014p0080</name>
</gene>
<evidence type="ECO:0000256" key="1">
    <source>
        <dbReference type="SAM" id="MobiDB-lite"/>
    </source>
</evidence>
<dbReference type="AlphaFoldDB" id="A0A4V2JYF0"/>
<organism evidence="2 3">
    <name type="scientific">Hamiltosporidium tvaerminnensis</name>
    <dbReference type="NCBI Taxonomy" id="1176355"/>
    <lineage>
        <taxon>Eukaryota</taxon>
        <taxon>Fungi</taxon>
        <taxon>Fungi incertae sedis</taxon>
        <taxon>Microsporidia</taxon>
        <taxon>Dubosqiidae</taxon>
        <taxon>Hamiltosporidium</taxon>
    </lineage>
</organism>
<protein>
    <submittedName>
        <fullName evidence="2">Uncharacterized protein</fullName>
    </submittedName>
</protein>
<evidence type="ECO:0000313" key="3">
    <source>
        <dbReference type="Proteomes" id="UP000292282"/>
    </source>
</evidence>
<comment type="caution">
    <text evidence="2">The sequence shown here is derived from an EMBL/GenBank/DDBJ whole genome shotgun (WGS) entry which is preliminary data.</text>
</comment>
<evidence type="ECO:0000313" key="2">
    <source>
        <dbReference type="EMBL" id="TBU20873.1"/>
    </source>
</evidence>
<reference evidence="2 3" key="1">
    <citation type="submission" date="2017-12" db="EMBL/GenBank/DDBJ databases">
        <authorList>
            <person name="Pombert J.-F."/>
            <person name="Haag K.L."/>
            <person name="Ebert D."/>
        </authorList>
    </citation>
    <scope>NUCLEOTIDE SEQUENCE [LARGE SCALE GENOMIC DNA]</scope>
    <source>
        <strain evidence="2">IL-G-3</strain>
    </source>
</reference>
<dbReference type="EMBL" id="PITK01000014">
    <property type="protein sequence ID" value="TBU20873.1"/>
    <property type="molecule type" value="Genomic_DNA"/>
</dbReference>
<dbReference type="Proteomes" id="UP000292282">
    <property type="component" value="Unassembled WGS sequence"/>
</dbReference>
<proteinExistence type="predicted"/>
<feature type="compositionally biased region" description="Basic and acidic residues" evidence="1">
    <location>
        <begin position="56"/>
        <end position="74"/>
    </location>
</feature>
<feature type="region of interest" description="Disordered" evidence="1">
    <location>
        <begin position="49"/>
        <end position="74"/>
    </location>
</feature>
<dbReference type="VEuPathDB" id="MicrosporidiaDB:CWI38_0014p0080"/>
<sequence>MTLLTIFFARRRGLESYTRVSLHFLKQPNFEENGSIYFKAKNNISIASDEGNTLEEPTKNINEDSDLEQEKIVV</sequence>
<name>A0A4V2JYF0_9MICR</name>
<accession>A0A4V2JYF0</accession>